<feature type="compositionally biased region" description="Acidic residues" evidence="1">
    <location>
        <begin position="159"/>
        <end position="168"/>
    </location>
</feature>
<dbReference type="AlphaFoldDB" id="A0A8J5CVH1"/>
<feature type="region of interest" description="Disordered" evidence="1">
    <location>
        <begin position="138"/>
        <end position="171"/>
    </location>
</feature>
<evidence type="ECO:0000313" key="2">
    <source>
        <dbReference type="EMBL" id="KAG0721005.1"/>
    </source>
</evidence>
<comment type="caution">
    <text evidence="2">The sequence shown here is derived from an EMBL/GenBank/DDBJ whole genome shotgun (WGS) entry which is preliminary data.</text>
</comment>
<evidence type="ECO:0000313" key="3">
    <source>
        <dbReference type="Proteomes" id="UP000770661"/>
    </source>
</evidence>
<dbReference type="Proteomes" id="UP000770661">
    <property type="component" value="Unassembled WGS sequence"/>
</dbReference>
<dbReference type="EMBL" id="JACEEZ010011952">
    <property type="protein sequence ID" value="KAG0721005.1"/>
    <property type="molecule type" value="Genomic_DNA"/>
</dbReference>
<feature type="compositionally biased region" description="Polar residues" evidence="1">
    <location>
        <begin position="95"/>
        <end position="109"/>
    </location>
</feature>
<evidence type="ECO:0000256" key="1">
    <source>
        <dbReference type="SAM" id="MobiDB-lite"/>
    </source>
</evidence>
<organism evidence="2 3">
    <name type="scientific">Chionoecetes opilio</name>
    <name type="common">Atlantic snow crab</name>
    <name type="synonym">Cancer opilio</name>
    <dbReference type="NCBI Taxonomy" id="41210"/>
    <lineage>
        <taxon>Eukaryota</taxon>
        <taxon>Metazoa</taxon>
        <taxon>Ecdysozoa</taxon>
        <taxon>Arthropoda</taxon>
        <taxon>Crustacea</taxon>
        <taxon>Multicrustacea</taxon>
        <taxon>Malacostraca</taxon>
        <taxon>Eumalacostraca</taxon>
        <taxon>Eucarida</taxon>
        <taxon>Decapoda</taxon>
        <taxon>Pleocyemata</taxon>
        <taxon>Brachyura</taxon>
        <taxon>Eubrachyura</taxon>
        <taxon>Majoidea</taxon>
        <taxon>Majidae</taxon>
        <taxon>Chionoecetes</taxon>
    </lineage>
</organism>
<proteinExistence type="predicted"/>
<keyword evidence="3" id="KW-1185">Reference proteome</keyword>
<name>A0A8J5CVH1_CHIOP</name>
<feature type="region of interest" description="Disordered" evidence="1">
    <location>
        <begin position="339"/>
        <end position="378"/>
    </location>
</feature>
<feature type="region of interest" description="Disordered" evidence="1">
    <location>
        <begin position="74"/>
        <end position="125"/>
    </location>
</feature>
<sequence>MSNDVVSSSEAEGSLSLPKPVVVVKTEDFCHEDGNAAVTTKTLELHLSSDDLEKLLKDGRLERQSDELYRAMEEASKEMEQIPDTKTIKKEDKGTSSSQNVQPNASSVTPVVIKRKRGRPRKDTYLPTTTADIAQSLVHDSLPRNARGRNASSPVLSESIEDVDGDSDSEFKHKRSRKSKILHDDYVADFNTSDEEEGSKVFHRLSGRGRGRGKRKNCEFPESFNDFFSSCNEFFGGKKSTLLDDCVDDSIFEDVDECGDDEQNIPKETQSGSSPQCKHEVMDGIEGLIGPGGQTRVQIVNTGDTTVIDDEENYIYNIITTTGEKESITPLVIPKAAGDVVSKGRDEDPPSPKAQSEGEGTDDSIVQGEDMESQATSKETQYMQQLKDSSRQASGILKQKYYQALQELKKKPQVSTFADLVYGAANFLTDDQLIFFTMQLKNGCSNPPGVKYSVREKMLALAFYLQNPEHYKWLSSIFHLPGKVILERWLDGITRSNPDEAKRLVYNVYTRYIFRP</sequence>
<protein>
    <submittedName>
        <fullName evidence="2">Uncharacterized protein</fullName>
    </submittedName>
</protein>
<dbReference type="OrthoDB" id="7474070at2759"/>
<gene>
    <name evidence="2" type="ORF">GWK47_047332</name>
</gene>
<accession>A0A8J5CVH1</accession>
<reference evidence="2" key="1">
    <citation type="submission" date="2020-07" db="EMBL/GenBank/DDBJ databases">
        <title>The High-quality genome of the commercially important snow crab, Chionoecetes opilio.</title>
        <authorList>
            <person name="Jeong J.-H."/>
            <person name="Ryu S."/>
        </authorList>
    </citation>
    <scope>NUCLEOTIDE SEQUENCE</scope>
    <source>
        <strain evidence="2">MADBK_172401_WGS</strain>
        <tissue evidence="2">Digestive gland</tissue>
    </source>
</reference>